<keyword evidence="1" id="KW-0694">RNA-binding</keyword>
<dbReference type="EMBL" id="JAQIZT010000004">
    <property type="protein sequence ID" value="KAJ6999423.1"/>
    <property type="molecule type" value="Genomic_DNA"/>
</dbReference>
<keyword evidence="5" id="KW-1185">Reference proteome</keyword>
<comment type="caution">
    <text evidence="4">The sequence shown here is derived from an EMBL/GenBank/DDBJ whole genome shotgun (WGS) entry which is preliminary data.</text>
</comment>
<dbReference type="PROSITE" id="PS50102">
    <property type="entry name" value="RRM"/>
    <property type="match status" value="1"/>
</dbReference>
<evidence type="ECO:0000313" key="5">
    <source>
        <dbReference type="Proteomes" id="UP001164929"/>
    </source>
</evidence>
<dbReference type="InterPro" id="IPR012677">
    <property type="entry name" value="Nucleotide-bd_a/b_plait_sf"/>
</dbReference>
<feature type="region of interest" description="Disordered" evidence="2">
    <location>
        <begin position="55"/>
        <end position="81"/>
    </location>
</feature>
<gene>
    <name evidence="4" type="ORF">NC653_010198</name>
</gene>
<name>A0AAD6W4X0_9ROSI</name>
<dbReference type="Proteomes" id="UP001164929">
    <property type="component" value="Chromosome 4"/>
</dbReference>
<feature type="region of interest" description="Disordered" evidence="2">
    <location>
        <begin position="1"/>
        <end position="29"/>
    </location>
</feature>
<feature type="compositionally biased region" description="Low complexity" evidence="2">
    <location>
        <begin position="1"/>
        <end position="19"/>
    </location>
</feature>
<evidence type="ECO:0000313" key="4">
    <source>
        <dbReference type="EMBL" id="KAJ6999423.1"/>
    </source>
</evidence>
<dbReference type="Gene3D" id="3.30.70.330">
    <property type="match status" value="1"/>
</dbReference>
<feature type="compositionally biased region" description="Polar residues" evidence="2">
    <location>
        <begin position="59"/>
        <end position="68"/>
    </location>
</feature>
<evidence type="ECO:0000256" key="1">
    <source>
        <dbReference type="PROSITE-ProRule" id="PRU00176"/>
    </source>
</evidence>
<dbReference type="AlphaFoldDB" id="A0AAD6W4X0"/>
<dbReference type="InterPro" id="IPR035979">
    <property type="entry name" value="RBD_domain_sf"/>
</dbReference>
<dbReference type="GO" id="GO:0003723">
    <property type="term" value="F:RNA binding"/>
    <property type="evidence" value="ECO:0007669"/>
    <property type="project" value="UniProtKB-UniRule"/>
</dbReference>
<sequence length="300" mass="34514">MLSLSPSPSPLSLTNPNPTKAHFPAKSTPPPLFCLDEPTITPIDTLTPSPTLKGPFWEQHTQTSNPLTQYKKAPPSSTETFPLLQTRDPSHQSLVLPTQGFLHKNIDHPIAQTFYFECFPSWLTFTELRKEFQRYGIITELFVSKRLNKSGKRFGFLSLSDPEADITEKLNKIWFSSYKLRVNIAKYQRQVVKQRTTHVPTFSSIKVPIKQRDGRSYKEVVNEKPVRNVTYQTSEEDREWLRRSLVGLISNGTDYAKIKNKMLMTLHNMEGFRFLGASKAILTFKTQQDMQLVADEEKEF</sequence>
<accession>A0AAD6W4X0</accession>
<evidence type="ECO:0000259" key="3">
    <source>
        <dbReference type="PROSITE" id="PS50102"/>
    </source>
</evidence>
<proteinExistence type="predicted"/>
<reference evidence="4 5" key="1">
    <citation type="journal article" date="2023" name="Mol. Ecol. Resour.">
        <title>Chromosome-level genome assembly of a triploid poplar Populus alba 'Berolinensis'.</title>
        <authorList>
            <person name="Chen S."/>
            <person name="Yu Y."/>
            <person name="Wang X."/>
            <person name="Wang S."/>
            <person name="Zhang T."/>
            <person name="Zhou Y."/>
            <person name="He R."/>
            <person name="Meng N."/>
            <person name="Wang Y."/>
            <person name="Liu W."/>
            <person name="Liu Z."/>
            <person name="Liu J."/>
            <person name="Guo Q."/>
            <person name="Huang H."/>
            <person name="Sederoff R.R."/>
            <person name="Wang G."/>
            <person name="Qu G."/>
            <person name="Chen S."/>
        </authorList>
    </citation>
    <scope>NUCLEOTIDE SEQUENCE [LARGE SCALE GENOMIC DNA]</scope>
    <source>
        <strain evidence="4">SC-2020</strain>
    </source>
</reference>
<dbReference type="InterPro" id="IPR000504">
    <property type="entry name" value="RRM_dom"/>
</dbReference>
<dbReference type="CDD" id="cd00590">
    <property type="entry name" value="RRM_SF"/>
    <property type="match status" value="1"/>
</dbReference>
<dbReference type="SUPFAM" id="SSF54928">
    <property type="entry name" value="RNA-binding domain, RBD"/>
    <property type="match status" value="1"/>
</dbReference>
<protein>
    <recommendedName>
        <fullName evidence="3">RRM domain-containing protein</fullName>
    </recommendedName>
</protein>
<evidence type="ECO:0000256" key="2">
    <source>
        <dbReference type="SAM" id="MobiDB-lite"/>
    </source>
</evidence>
<organism evidence="4 5">
    <name type="scientific">Populus alba x Populus x berolinensis</name>
    <dbReference type="NCBI Taxonomy" id="444605"/>
    <lineage>
        <taxon>Eukaryota</taxon>
        <taxon>Viridiplantae</taxon>
        <taxon>Streptophyta</taxon>
        <taxon>Embryophyta</taxon>
        <taxon>Tracheophyta</taxon>
        <taxon>Spermatophyta</taxon>
        <taxon>Magnoliopsida</taxon>
        <taxon>eudicotyledons</taxon>
        <taxon>Gunneridae</taxon>
        <taxon>Pentapetalae</taxon>
        <taxon>rosids</taxon>
        <taxon>fabids</taxon>
        <taxon>Malpighiales</taxon>
        <taxon>Salicaceae</taxon>
        <taxon>Saliceae</taxon>
        <taxon>Populus</taxon>
    </lineage>
</organism>
<feature type="domain" description="RRM" evidence="3">
    <location>
        <begin position="112"/>
        <end position="187"/>
    </location>
</feature>